<dbReference type="EMBL" id="FOTL01000019">
    <property type="protein sequence ID" value="SFL57400.1"/>
    <property type="molecule type" value="Genomic_DNA"/>
</dbReference>
<dbReference type="Proteomes" id="UP000183442">
    <property type="component" value="Unassembled WGS sequence"/>
</dbReference>
<feature type="region of interest" description="Disordered" evidence="1">
    <location>
        <begin position="78"/>
        <end position="102"/>
    </location>
</feature>
<reference evidence="3" key="1">
    <citation type="submission" date="2016-10" db="EMBL/GenBank/DDBJ databases">
        <authorList>
            <person name="Varghese N."/>
        </authorList>
    </citation>
    <scope>NUCLEOTIDE SEQUENCE [LARGE SCALE GENOMIC DNA]</scope>
    <source>
        <strain evidence="3">DSM 16632</strain>
    </source>
</reference>
<evidence type="ECO:0000256" key="1">
    <source>
        <dbReference type="SAM" id="MobiDB-lite"/>
    </source>
</evidence>
<dbReference type="OrthoDB" id="75202at2157"/>
<protein>
    <recommendedName>
        <fullName evidence="4">Adhesin-like protein</fullName>
    </recommendedName>
</protein>
<sequence>MNKKILGFFFILIILFIIININIISASEIDYGTDTISEEILKDDSGINEIKSVENDIGSLETDDKDLKISEDDTSIYNTQTNEIGDSNSTDEESNTSTNKTTLEKTSLDSADYVIKSKYLNVYLKDSSKKAIADQKVKLTIDGKTISETTDDNGIAKFLIRNVAKTYIVDLKFDGDSEYESSTKTLNLRVIAKPIYTKLTIAETGIIKGNYLKVYLKTTAAKAIAKQRVKITINGKTYLKTTNKNGIAKLKLNLNAKIYNLTIQYAGKANYIPANKKTQINILNRKLIGKTSYGRVDLISVIGNRSSKVRIAYVVGLHSMEHQIHDSFYKLMKDKVNMKYKYYIYKITLTKKTGSYSTLRMRGQKLAKNYIVPHAKKQKYDLVVDIHSTSGIRYKKTYFIHVPKNKHAASMKLAKKTIKTIKSIEKNSKMLYWSPPTQTSPPYIHLPLIKAGTPTFVFETWTYEKKSQTNKRAKILIQSVDQVFS</sequence>
<evidence type="ECO:0008006" key="4">
    <source>
        <dbReference type="Google" id="ProtNLM"/>
    </source>
</evidence>
<accession>A0A1I4ISX3</accession>
<proteinExistence type="predicted"/>
<gene>
    <name evidence="2" type="ORF">SAMN02910297_01251</name>
</gene>
<name>A0A1I4ISX3_METOL</name>
<evidence type="ECO:0000313" key="3">
    <source>
        <dbReference type="Proteomes" id="UP000183442"/>
    </source>
</evidence>
<organism evidence="2 3">
    <name type="scientific">Methanobrevibacter olleyae</name>
    <dbReference type="NCBI Taxonomy" id="294671"/>
    <lineage>
        <taxon>Archaea</taxon>
        <taxon>Methanobacteriati</taxon>
        <taxon>Methanobacteriota</taxon>
        <taxon>Methanomada group</taxon>
        <taxon>Methanobacteria</taxon>
        <taxon>Methanobacteriales</taxon>
        <taxon>Methanobacteriaceae</taxon>
        <taxon>Methanobrevibacter</taxon>
    </lineage>
</organism>
<dbReference type="AlphaFoldDB" id="A0A1I4ISX3"/>
<evidence type="ECO:0000313" key="2">
    <source>
        <dbReference type="EMBL" id="SFL57400.1"/>
    </source>
</evidence>
<dbReference type="RefSeq" id="WP_074798603.1">
    <property type="nucleotide sequence ID" value="NZ_FOTL01000019.1"/>
</dbReference>